<dbReference type="AlphaFoldDB" id="A0A6A5XL67"/>
<dbReference type="GeneID" id="54280250"/>
<dbReference type="PANTHER" id="PTHR38111">
    <property type="entry name" value="ZN(2)-C6 FUNGAL-TYPE DOMAIN-CONTAINING PROTEIN-RELATED"/>
    <property type="match status" value="1"/>
</dbReference>
<dbReference type="PANTHER" id="PTHR38111:SF9">
    <property type="entry name" value="ZN(2)-C6 FUNGAL-TYPE DOMAIN-CONTAINING PROTEIN"/>
    <property type="match status" value="1"/>
</dbReference>
<name>A0A6A5XL67_9PLEO</name>
<evidence type="ECO:0000313" key="1">
    <source>
        <dbReference type="EMBL" id="KAF2013480.1"/>
    </source>
</evidence>
<feature type="non-terminal residue" evidence="1">
    <location>
        <position position="315"/>
    </location>
</feature>
<dbReference type="Proteomes" id="UP000799778">
    <property type="component" value="Unassembled WGS sequence"/>
</dbReference>
<gene>
    <name evidence="1" type="ORF">BU24DRAFT_313402</name>
</gene>
<dbReference type="EMBL" id="ML978071">
    <property type="protein sequence ID" value="KAF2013480.1"/>
    <property type="molecule type" value="Genomic_DNA"/>
</dbReference>
<evidence type="ECO:0000313" key="2">
    <source>
        <dbReference type="Proteomes" id="UP000799778"/>
    </source>
</evidence>
<dbReference type="InterPro" id="IPR053178">
    <property type="entry name" value="Osmoadaptation_assoc"/>
</dbReference>
<dbReference type="OrthoDB" id="4491390at2759"/>
<protein>
    <submittedName>
        <fullName evidence="1">Uncharacterized protein</fullName>
    </submittedName>
</protein>
<reference evidence="1" key="1">
    <citation type="journal article" date="2020" name="Stud. Mycol.">
        <title>101 Dothideomycetes genomes: a test case for predicting lifestyles and emergence of pathogens.</title>
        <authorList>
            <person name="Haridas S."/>
            <person name="Albert R."/>
            <person name="Binder M."/>
            <person name="Bloem J."/>
            <person name="Labutti K."/>
            <person name="Salamov A."/>
            <person name="Andreopoulos B."/>
            <person name="Baker S."/>
            <person name="Barry K."/>
            <person name="Bills G."/>
            <person name="Bluhm B."/>
            <person name="Cannon C."/>
            <person name="Castanera R."/>
            <person name="Culley D."/>
            <person name="Daum C."/>
            <person name="Ezra D."/>
            <person name="Gonzalez J."/>
            <person name="Henrissat B."/>
            <person name="Kuo A."/>
            <person name="Liang C."/>
            <person name="Lipzen A."/>
            <person name="Lutzoni F."/>
            <person name="Magnuson J."/>
            <person name="Mondo S."/>
            <person name="Nolan M."/>
            <person name="Ohm R."/>
            <person name="Pangilinan J."/>
            <person name="Park H.-J."/>
            <person name="Ramirez L."/>
            <person name="Alfaro M."/>
            <person name="Sun H."/>
            <person name="Tritt A."/>
            <person name="Yoshinaga Y."/>
            <person name="Zwiers L.-H."/>
            <person name="Turgeon B."/>
            <person name="Goodwin S."/>
            <person name="Spatafora J."/>
            <person name="Crous P."/>
            <person name="Grigoriev I."/>
        </authorList>
    </citation>
    <scope>NUCLEOTIDE SEQUENCE</scope>
    <source>
        <strain evidence="1">CBS 175.79</strain>
    </source>
</reference>
<dbReference type="RefSeq" id="XP_033381819.1">
    <property type="nucleotide sequence ID" value="XM_033522853.1"/>
</dbReference>
<accession>A0A6A5XL67</accession>
<proteinExistence type="predicted"/>
<keyword evidence="2" id="KW-1185">Reference proteome</keyword>
<feature type="non-terminal residue" evidence="1">
    <location>
        <position position="1"/>
    </location>
</feature>
<organism evidence="1 2">
    <name type="scientific">Aaosphaeria arxii CBS 175.79</name>
    <dbReference type="NCBI Taxonomy" id="1450172"/>
    <lineage>
        <taxon>Eukaryota</taxon>
        <taxon>Fungi</taxon>
        <taxon>Dikarya</taxon>
        <taxon>Ascomycota</taxon>
        <taxon>Pezizomycotina</taxon>
        <taxon>Dothideomycetes</taxon>
        <taxon>Pleosporomycetidae</taxon>
        <taxon>Pleosporales</taxon>
        <taxon>Pleosporales incertae sedis</taxon>
        <taxon>Aaosphaeria</taxon>
    </lineage>
</organism>
<sequence>SPSPGRQLAWPSGDVISLCVQNLVPTSNAFLKAASVSQMSCSWIEVLPQLLDREQGYIDLVSSSIRALGESIVAYDARSRAPVSTALEVQSSAMRAMKRALGSYNASLCDELVAATMCLLLSELLHSTSPTNYMVHVKGITSLIHHGRPELYANGVLHRLFVGVRPILVCTHDVSSAMLNRTSTFLSTKIWRSEPFRNVPASSFQTLLSTASEVPTVLDTISSVDKRNLAYAIPVAKDASRALLRILGNLNQWYMNLQTTSPHSLCWERIDPDGHISIWFTDFIVATSLNHFWALWIICATEILQLKRDFPSLEE</sequence>